<evidence type="ECO:0000313" key="2">
    <source>
        <dbReference type="EMBL" id="KAL1549819.1"/>
    </source>
</evidence>
<protein>
    <submittedName>
        <fullName evidence="2">Uncharacterized protein</fullName>
    </submittedName>
</protein>
<feature type="compositionally biased region" description="Low complexity" evidence="1">
    <location>
        <begin position="64"/>
        <end position="76"/>
    </location>
</feature>
<comment type="caution">
    <text evidence="2">The sequence shown here is derived from an EMBL/GenBank/DDBJ whole genome shotgun (WGS) entry which is preliminary data.</text>
</comment>
<dbReference type="EMBL" id="JBEAFC010000007">
    <property type="protein sequence ID" value="KAL1549819.1"/>
    <property type="molecule type" value="Genomic_DNA"/>
</dbReference>
<gene>
    <name evidence="2" type="ORF">AAHA92_17864</name>
</gene>
<evidence type="ECO:0000313" key="3">
    <source>
        <dbReference type="Proteomes" id="UP001567538"/>
    </source>
</evidence>
<dbReference type="Proteomes" id="UP001567538">
    <property type="component" value="Unassembled WGS sequence"/>
</dbReference>
<keyword evidence="3" id="KW-1185">Reference proteome</keyword>
<proteinExistence type="predicted"/>
<reference evidence="2 3" key="1">
    <citation type="submission" date="2024-06" db="EMBL/GenBank/DDBJ databases">
        <title>A chromosome level genome sequence of Diviner's sage (Salvia divinorum).</title>
        <authorList>
            <person name="Ford S.A."/>
            <person name="Ro D.-K."/>
            <person name="Ness R.W."/>
            <person name="Phillips M.A."/>
        </authorList>
    </citation>
    <scope>NUCLEOTIDE SEQUENCE [LARGE SCALE GENOMIC DNA]</scope>
    <source>
        <strain evidence="2">SAF-2024a</strain>
        <tissue evidence="2">Leaf</tissue>
    </source>
</reference>
<accession>A0ABD1H3Q4</accession>
<dbReference type="AlphaFoldDB" id="A0ABD1H3Q4"/>
<sequence length="134" mass="14740">MRHRRRRSLLAAVSSALSPPNLLFSSSSKRQVAACSLRLRSIESSLPTSRFAADFQRPDRRSRCLPSRSPAASSPAVVHPQSTVVVRHWRSNAVDAGVGSVVASAVRRRERHSAVSVHPKIGFAQFQGWESILM</sequence>
<name>A0ABD1H3Q4_SALDI</name>
<feature type="region of interest" description="Disordered" evidence="1">
    <location>
        <begin position="56"/>
        <end position="79"/>
    </location>
</feature>
<organism evidence="2 3">
    <name type="scientific">Salvia divinorum</name>
    <name type="common">Maria pastora</name>
    <name type="synonym">Diviner's sage</name>
    <dbReference type="NCBI Taxonomy" id="28513"/>
    <lineage>
        <taxon>Eukaryota</taxon>
        <taxon>Viridiplantae</taxon>
        <taxon>Streptophyta</taxon>
        <taxon>Embryophyta</taxon>
        <taxon>Tracheophyta</taxon>
        <taxon>Spermatophyta</taxon>
        <taxon>Magnoliopsida</taxon>
        <taxon>eudicotyledons</taxon>
        <taxon>Gunneridae</taxon>
        <taxon>Pentapetalae</taxon>
        <taxon>asterids</taxon>
        <taxon>lamiids</taxon>
        <taxon>Lamiales</taxon>
        <taxon>Lamiaceae</taxon>
        <taxon>Nepetoideae</taxon>
        <taxon>Mentheae</taxon>
        <taxon>Salviinae</taxon>
        <taxon>Salvia</taxon>
        <taxon>Salvia subgen. Calosphace</taxon>
    </lineage>
</organism>
<evidence type="ECO:0000256" key="1">
    <source>
        <dbReference type="SAM" id="MobiDB-lite"/>
    </source>
</evidence>